<gene>
    <name evidence="2" type="ORF">LOD99_599</name>
</gene>
<protein>
    <recommendedName>
        <fullName evidence="1">Tc1-like transposase DDE domain-containing protein</fullName>
    </recommendedName>
</protein>
<dbReference type="InterPro" id="IPR036397">
    <property type="entry name" value="RNaseH_sf"/>
</dbReference>
<name>A0AAV7K9D2_9METZ</name>
<reference evidence="2 3" key="1">
    <citation type="journal article" date="2023" name="BMC Biol.">
        <title>The compact genome of the sponge Oopsacas minuta (Hexactinellida) is lacking key metazoan core genes.</title>
        <authorList>
            <person name="Santini S."/>
            <person name="Schenkelaars Q."/>
            <person name="Jourda C."/>
            <person name="Duchesne M."/>
            <person name="Belahbib H."/>
            <person name="Rocher C."/>
            <person name="Selva M."/>
            <person name="Riesgo A."/>
            <person name="Vervoort M."/>
            <person name="Leys S.P."/>
            <person name="Kodjabachian L."/>
            <person name="Le Bivic A."/>
            <person name="Borchiellini C."/>
            <person name="Claverie J.M."/>
            <person name="Renard E."/>
        </authorList>
    </citation>
    <scope>NUCLEOTIDE SEQUENCE [LARGE SCALE GENOMIC DNA]</scope>
    <source>
        <strain evidence="2">SPO-2</strain>
    </source>
</reference>
<dbReference type="Proteomes" id="UP001165289">
    <property type="component" value="Unassembled WGS sequence"/>
</dbReference>
<evidence type="ECO:0000313" key="3">
    <source>
        <dbReference type="Proteomes" id="UP001165289"/>
    </source>
</evidence>
<comment type="caution">
    <text evidence="2">The sequence shown here is derived from an EMBL/GenBank/DDBJ whole genome shotgun (WGS) entry which is preliminary data.</text>
</comment>
<dbReference type="GO" id="GO:0003676">
    <property type="term" value="F:nucleic acid binding"/>
    <property type="evidence" value="ECO:0007669"/>
    <property type="project" value="InterPro"/>
</dbReference>
<dbReference type="Pfam" id="PF13358">
    <property type="entry name" value="DDE_3"/>
    <property type="match status" value="1"/>
</dbReference>
<dbReference type="AlphaFoldDB" id="A0AAV7K9D2"/>
<evidence type="ECO:0000313" key="2">
    <source>
        <dbReference type="EMBL" id="KAI6657857.1"/>
    </source>
</evidence>
<sequence>MMGTTHLRIFPENFNQVVYISTLREYLIEEANAKYGDSWVFREDNSPVHTGRAAKGWKTEFVPLRIDWPPNSPDLAPIENLWAVLKRRLIVLHPKSVSHLKQAIQDIWATFDPDFLVPFALQCPKELDCV</sequence>
<organism evidence="2 3">
    <name type="scientific">Oopsacas minuta</name>
    <dbReference type="NCBI Taxonomy" id="111878"/>
    <lineage>
        <taxon>Eukaryota</taxon>
        <taxon>Metazoa</taxon>
        <taxon>Porifera</taxon>
        <taxon>Hexactinellida</taxon>
        <taxon>Hexasterophora</taxon>
        <taxon>Lyssacinosida</taxon>
        <taxon>Leucopsacidae</taxon>
        <taxon>Oopsacas</taxon>
    </lineage>
</organism>
<keyword evidence="3" id="KW-1185">Reference proteome</keyword>
<accession>A0AAV7K9D2</accession>
<dbReference type="EMBL" id="JAKMXF010000111">
    <property type="protein sequence ID" value="KAI6657857.1"/>
    <property type="molecule type" value="Genomic_DNA"/>
</dbReference>
<evidence type="ECO:0000259" key="1">
    <source>
        <dbReference type="Pfam" id="PF13358"/>
    </source>
</evidence>
<dbReference type="InterPro" id="IPR038717">
    <property type="entry name" value="Tc1-like_DDE_dom"/>
</dbReference>
<feature type="domain" description="Tc1-like transposase DDE" evidence="1">
    <location>
        <begin position="9"/>
        <end position="91"/>
    </location>
</feature>
<proteinExistence type="predicted"/>
<dbReference type="Gene3D" id="3.30.420.10">
    <property type="entry name" value="Ribonuclease H-like superfamily/Ribonuclease H"/>
    <property type="match status" value="1"/>
</dbReference>